<evidence type="ECO:0000313" key="1">
    <source>
        <dbReference type="EMBL" id="SET42688.1"/>
    </source>
</evidence>
<reference evidence="1 2" key="1">
    <citation type="submission" date="2016-10" db="EMBL/GenBank/DDBJ databases">
        <authorList>
            <person name="de Groot N.N."/>
        </authorList>
    </citation>
    <scope>NUCLEOTIDE SEQUENCE [LARGE SCALE GENOMIC DNA]</scope>
    <source>
        <strain evidence="1 2">Nl7</strain>
    </source>
</reference>
<protein>
    <submittedName>
        <fullName evidence="1">Signal peptidase, peptidase S26</fullName>
    </submittedName>
</protein>
<evidence type="ECO:0000313" key="2">
    <source>
        <dbReference type="Proteomes" id="UP000183339"/>
    </source>
</evidence>
<organism evidence="1 2">
    <name type="scientific">Nitrosospira multiformis</name>
    <dbReference type="NCBI Taxonomy" id="1231"/>
    <lineage>
        <taxon>Bacteria</taxon>
        <taxon>Pseudomonadati</taxon>
        <taxon>Pseudomonadota</taxon>
        <taxon>Betaproteobacteria</taxon>
        <taxon>Nitrosomonadales</taxon>
        <taxon>Nitrosomonadaceae</taxon>
        <taxon>Nitrosospira</taxon>
    </lineage>
</organism>
<dbReference type="AlphaFoldDB" id="A0A1I0EC11"/>
<accession>A0A1I0EC11</accession>
<dbReference type="RefSeq" id="WP_074708256.1">
    <property type="nucleotide sequence ID" value="NZ_FOHI01000006.1"/>
</dbReference>
<dbReference type="EMBL" id="FOHI01000006">
    <property type="protein sequence ID" value="SET42688.1"/>
    <property type="molecule type" value="Genomic_DNA"/>
</dbReference>
<name>A0A1I0EC11_9PROT</name>
<gene>
    <name evidence="1" type="ORF">SAMN05216412_106111</name>
</gene>
<sequence>MMKRVLGVEGDVMSSGDEGIAVKGKLLPASVPKELDCAGRALPRYEVDAWLAQLEGGQDIEPPECHL</sequence>
<dbReference type="Proteomes" id="UP000183339">
    <property type="component" value="Unassembled WGS sequence"/>
</dbReference>
<proteinExistence type="predicted"/>